<keyword evidence="1" id="KW-0488">Methylation</keyword>
<evidence type="ECO:0000313" key="3">
    <source>
        <dbReference type="Proteomes" id="UP000287394"/>
    </source>
</evidence>
<accession>A0A402CRQ7</accession>
<dbReference type="SUPFAM" id="SSF54523">
    <property type="entry name" value="Pili subunits"/>
    <property type="match status" value="1"/>
</dbReference>
<dbReference type="AlphaFoldDB" id="A0A402CRQ7"/>
<dbReference type="OrthoDB" id="255848at2"/>
<proteinExistence type="predicted"/>
<dbReference type="GO" id="GO:0015628">
    <property type="term" value="P:protein secretion by the type II secretion system"/>
    <property type="evidence" value="ECO:0007669"/>
    <property type="project" value="InterPro"/>
</dbReference>
<evidence type="ECO:0000313" key="2">
    <source>
        <dbReference type="EMBL" id="BDI28026.1"/>
    </source>
</evidence>
<evidence type="ECO:0000256" key="1">
    <source>
        <dbReference type="ARBA" id="ARBA00022481"/>
    </source>
</evidence>
<dbReference type="NCBIfam" id="TIGR02532">
    <property type="entry name" value="IV_pilin_GFxxxE"/>
    <property type="match status" value="1"/>
</dbReference>
<dbReference type="GO" id="GO:0015627">
    <property type="term" value="C:type II protein secretion system complex"/>
    <property type="evidence" value="ECO:0007669"/>
    <property type="project" value="InterPro"/>
</dbReference>
<dbReference type="InterPro" id="IPR000983">
    <property type="entry name" value="Bac_GSPG_pilin"/>
</dbReference>
<gene>
    <name evidence="2" type="ORF">CCAX7_000770</name>
</gene>
<dbReference type="InterPro" id="IPR012902">
    <property type="entry name" value="N_methyl_site"/>
</dbReference>
<name>A0A402CRQ7_9BACT</name>
<dbReference type="Pfam" id="PF07963">
    <property type="entry name" value="N_methyl"/>
    <property type="match status" value="1"/>
</dbReference>
<reference evidence="2 3" key="1">
    <citation type="journal article" date="2019" name="Int. J. Syst. Evol. Microbiol.">
        <title>Capsulimonas corticalis gen. nov., sp. nov., an aerobic capsulated bacterium, of a novel bacterial order, Capsulimonadales ord. nov., of the class Armatimonadia of the phylum Armatimonadetes.</title>
        <authorList>
            <person name="Li J."/>
            <person name="Kudo C."/>
            <person name="Tonouchi A."/>
        </authorList>
    </citation>
    <scope>NUCLEOTIDE SEQUENCE [LARGE SCALE GENOMIC DNA]</scope>
    <source>
        <strain evidence="2 3">AX-7</strain>
    </source>
</reference>
<dbReference type="InterPro" id="IPR011453">
    <property type="entry name" value="DUF1559"/>
</dbReference>
<dbReference type="KEGG" id="ccot:CCAX7_000770"/>
<dbReference type="PANTHER" id="PTHR30093">
    <property type="entry name" value="GENERAL SECRETION PATHWAY PROTEIN G"/>
    <property type="match status" value="1"/>
</dbReference>
<dbReference type="Proteomes" id="UP000287394">
    <property type="component" value="Chromosome"/>
</dbReference>
<sequence>MNKMKSSLKAFTLIELLVVIAIIAILAAILFPVFAKAREKARQTACLSNLKQMGLALAQYSQDYDEISTPRVNGAGIPFEDLLLTYTKSVGIYQCPSNPRKDDISCPQCLPPGFSSVQHVSYGASTNGPPANGAFSDNNGKPLASFQSPSQLIGLVEDTQGYCDFAVDYGGDIWRQKEVNGSGNNAGNLFSGHTGFSNYLFMDGHVKSMRPLATLDKPDGGSNDANLWTIDGSNFGNDFARQTLAYSVDRWK</sequence>
<organism evidence="2 3">
    <name type="scientific">Capsulimonas corticalis</name>
    <dbReference type="NCBI Taxonomy" id="2219043"/>
    <lineage>
        <taxon>Bacteria</taxon>
        <taxon>Bacillati</taxon>
        <taxon>Armatimonadota</taxon>
        <taxon>Armatimonadia</taxon>
        <taxon>Capsulimonadales</taxon>
        <taxon>Capsulimonadaceae</taxon>
        <taxon>Capsulimonas</taxon>
    </lineage>
</organism>
<dbReference type="Gene3D" id="3.30.700.10">
    <property type="entry name" value="Glycoprotein, Type 4 Pilin"/>
    <property type="match status" value="1"/>
</dbReference>
<dbReference type="PRINTS" id="PR00813">
    <property type="entry name" value="BCTERIALGSPG"/>
</dbReference>
<dbReference type="RefSeq" id="WP_119319985.1">
    <property type="nucleotide sequence ID" value="NZ_AP025739.1"/>
</dbReference>
<protein>
    <submittedName>
        <fullName evidence="2">Uncharacterized protein</fullName>
    </submittedName>
</protein>
<dbReference type="Pfam" id="PF07596">
    <property type="entry name" value="SBP_bac_10"/>
    <property type="match status" value="1"/>
</dbReference>
<keyword evidence="3" id="KW-1185">Reference proteome</keyword>
<dbReference type="EMBL" id="AP025739">
    <property type="protein sequence ID" value="BDI28026.1"/>
    <property type="molecule type" value="Genomic_DNA"/>
</dbReference>
<dbReference type="InterPro" id="IPR045584">
    <property type="entry name" value="Pilin-like"/>
</dbReference>